<protein>
    <submittedName>
        <fullName evidence="2">Uncharacterized protein</fullName>
    </submittedName>
</protein>
<dbReference type="Proteomes" id="UP001287286">
    <property type="component" value="Unassembled WGS sequence"/>
</dbReference>
<keyword evidence="3" id="KW-1185">Reference proteome</keyword>
<accession>A0ABR0BZJ5</accession>
<feature type="region of interest" description="Disordered" evidence="1">
    <location>
        <begin position="67"/>
        <end position="96"/>
    </location>
</feature>
<evidence type="ECO:0000313" key="2">
    <source>
        <dbReference type="EMBL" id="KAK4089519.1"/>
    </source>
</evidence>
<evidence type="ECO:0000313" key="3">
    <source>
        <dbReference type="Proteomes" id="UP001287286"/>
    </source>
</evidence>
<reference evidence="2 3" key="1">
    <citation type="journal article" date="2024" name="Microbiol. Resour. Announc.">
        <title>Genome annotations for the ascomycete fungi Trichoderma harzianum, Trichoderma aggressivum, and Purpureocillium lilacinum.</title>
        <authorList>
            <person name="Beijen E.P.W."/>
            <person name="Ohm R.A."/>
        </authorList>
    </citation>
    <scope>NUCLEOTIDE SEQUENCE [LARGE SCALE GENOMIC DNA]</scope>
    <source>
        <strain evidence="2 3">CBS 150709</strain>
    </source>
</reference>
<sequence length="336" mass="37428">MHTRGSVPPIPSKHVLLLTVIGPESGHEARTGVSAARWSLPRVRRTAPSGVSATGYANLVRKGNDRAASQEYPDLPDDATDEERWQRKVSRPSGLRSSPAVTRTIVSYGSFSWWAGRKNAAPDSRNHYIFKVYSTQLHWAPYLMARAMFGFGNVRWHPSCPNFKTHWTATYYENDDLPANWGERRDKRSAASLAAGTNTRAKTIKPSPETPTAESTNEVPEEWDMAMKRALEDMSARNTKIAAAMKKNDGPARILATCFFLAYDRNLQRCLEVLSAKVETPQRQVDNREAEWHNMTMTRNLPEPGISATTPDSGEEQEIIAEAGIDPSMLATTLTV</sequence>
<comment type="caution">
    <text evidence="2">The sequence shown here is derived from an EMBL/GenBank/DDBJ whole genome shotgun (WGS) entry which is preliminary data.</text>
</comment>
<proteinExistence type="predicted"/>
<dbReference type="EMBL" id="JAWRVI010000019">
    <property type="protein sequence ID" value="KAK4089519.1"/>
    <property type="molecule type" value="Genomic_DNA"/>
</dbReference>
<name>A0ABR0BZJ5_PURLI</name>
<evidence type="ECO:0000256" key="1">
    <source>
        <dbReference type="SAM" id="MobiDB-lite"/>
    </source>
</evidence>
<organism evidence="2 3">
    <name type="scientific">Purpureocillium lilacinum</name>
    <name type="common">Paecilomyces lilacinus</name>
    <dbReference type="NCBI Taxonomy" id="33203"/>
    <lineage>
        <taxon>Eukaryota</taxon>
        <taxon>Fungi</taxon>
        <taxon>Dikarya</taxon>
        <taxon>Ascomycota</taxon>
        <taxon>Pezizomycotina</taxon>
        <taxon>Sordariomycetes</taxon>
        <taxon>Hypocreomycetidae</taxon>
        <taxon>Hypocreales</taxon>
        <taxon>Ophiocordycipitaceae</taxon>
        <taxon>Purpureocillium</taxon>
    </lineage>
</organism>
<gene>
    <name evidence="2" type="ORF">Purlil1_6088</name>
</gene>
<feature type="region of interest" description="Disordered" evidence="1">
    <location>
        <begin position="188"/>
        <end position="219"/>
    </location>
</feature>